<dbReference type="OrthoDB" id="3640798at2759"/>
<comment type="caution">
    <text evidence="2">The sequence shown here is derived from an EMBL/GenBank/DDBJ whole genome shotgun (WGS) entry which is preliminary data.</text>
</comment>
<dbReference type="EMBL" id="BOLY01000004">
    <property type="protein sequence ID" value="GIZ44492.1"/>
    <property type="molecule type" value="Genomic_DNA"/>
</dbReference>
<gene>
    <name evidence="2" type="ORF">CKM354_000768900</name>
</gene>
<sequence length="277" mass="31797">MARRVASRMPLGELKPPTYYTKDRKGETDNSLHKAALAATSTAESPYNIQSKATHKFIEEISALISPLLREAQEPTSRSTKPRQSFDPFAREFLLSAPESTIKLLAQLCVAPLPPLKNRNKKSGFFDLPTETRLQIYNECLEQRWEDYRKTQQRTSKHDYLPPPLSASAWKDAVATATEPLEPAILRVNKLVRQEGLGEYGKFLEKEVVILRAKERELKRKVREERKHLAHLWAGQSSYMGVRTLDSYAEKVGVREARVGMEREMGRLERMGWLEMK</sequence>
<accession>A0A9P3FHP8</accession>
<feature type="compositionally biased region" description="Basic and acidic residues" evidence="1">
    <location>
        <begin position="21"/>
        <end position="32"/>
    </location>
</feature>
<evidence type="ECO:0000313" key="3">
    <source>
        <dbReference type="Proteomes" id="UP000825890"/>
    </source>
</evidence>
<keyword evidence="3" id="KW-1185">Reference proteome</keyword>
<evidence type="ECO:0000313" key="2">
    <source>
        <dbReference type="EMBL" id="GIZ44492.1"/>
    </source>
</evidence>
<reference evidence="2 3" key="1">
    <citation type="submission" date="2021-01" db="EMBL/GenBank/DDBJ databases">
        <title>Cercospora kikuchii MAFF 305040 whole genome shotgun sequence.</title>
        <authorList>
            <person name="Kashiwa T."/>
            <person name="Suzuki T."/>
        </authorList>
    </citation>
    <scope>NUCLEOTIDE SEQUENCE [LARGE SCALE GENOMIC DNA]</scope>
    <source>
        <strain evidence="2 3">MAFF 305040</strain>
    </source>
</reference>
<proteinExistence type="predicted"/>
<dbReference type="RefSeq" id="XP_044658979.1">
    <property type="nucleotide sequence ID" value="XM_044803044.1"/>
</dbReference>
<name>A0A9P3FHP8_9PEZI</name>
<dbReference type="AlphaFoldDB" id="A0A9P3FHP8"/>
<dbReference type="GeneID" id="68293264"/>
<protein>
    <submittedName>
        <fullName evidence="2">Uncharacterized protein</fullName>
    </submittedName>
</protein>
<dbReference type="Proteomes" id="UP000825890">
    <property type="component" value="Unassembled WGS sequence"/>
</dbReference>
<organism evidence="2 3">
    <name type="scientific">Cercospora kikuchii</name>
    <dbReference type="NCBI Taxonomy" id="84275"/>
    <lineage>
        <taxon>Eukaryota</taxon>
        <taxon>Fungi</taxon>
        <taxon>Dikarya</taxon>
        <taxon>Ascomycota</taxon>
        <taxon>Pezizomycotina</taxon>
        <taxon>Dothideomycetes</taxon>
        <taxon>Dothideomycetidae</taxon>
        <taxon>Mycosphaerellales</taxon>
        <taxon>Mycosphaerellaceae</taxon>
        <taxon>Cercospora</taxon>
    </lineage>
</organism>
<evidence type="ECO:0000256" key="1">
    <source>
        <dbReference type="SAM" id="MobiDB-lite"/>
    </source>
</evidence>
<feature type="region of interest" description="Disordered" evidence="1">
    <location>
        <begin position="1"/>
        <end position="32"/>
    </location>
</feature>